<evidence type="ECO:0000259" key="3">
    <source>
        <dbReference type="SMART" id="SM00849"/>
    </source>
</evidence>
<name>A0ABU6NVN8_9BACI</name>
<sequence length="230" mass="25297">MRVSYHGHSVVKIETKGKAIVIDPFITGNPVTDLEASTLEIDIILLTHGHNDHVGDTVQLAKRNNALVVAPHELANYLSWQGLNVHPMHIGGAFEFDFGKVKFTQAFHGSSYEETENKTIVYTGMPGGILFTAEGKTVYHAGDTALFSDLKLIGERNNIDLAFLPIGDNFTMGPEDAADAAKWVRAKTVVPIHYNTFPIIKQNPDEFVKMLPEGVGHVLHPGDYIDLSHN</sequence>
<dbReference type="GO" id="GO:0016787">
    <property type="term" value="F:hydrolase activity"/>
    <property type="evidence" value="ECO:0007669"/>
    <property type="project" value="UniProtKB-KW"/>
</dbReference>
<organism evidence="4 5">
    <name type="scientific">Metabacillus fastidiosus</name>
    <dbReference type="NCBI Taxonomy" id="1458"/>
    <lineage>
        <taxon>Bacteria</taxon>
        <taxon>Bacillati</taxon>
        <taxon>Bacillota</taxon>
        <taxon>Bacilli</taxon>
        <taxon>Bacillales</taxon>
        <taxon>Bacillaceae</taxon>
        <taxon>Metabacillus</taxon>
    </lineage>
</organism>
<dbReference type="Gene3D" id="3.60.15.10">
    <property type="entry name" value="Ribonuclease Z/Hydroxyacylglutathione hydrolase-like"/>
    <property type="match status" value="1"/>
</dbReference>
<dbReference type="PANTHER" id="PTHR43546:SF3">
    <property type="entry name" value="UPF0173 METAL-DEPENDENT HYDROLASE MJ1163"/>
    <property type="match status" value="1"/>
</dbReference>
<dbReference type="HAMAP" id="MF_00457">
    <property type="entry name" value="UPF0173"/>
    <property type="match status" value="1"/>
</dbReference>
<feature type="domain" description="Metallo-beta-lactamase" evidence="3">
    <location>
        <begin position="7"/>
        <end position="193"/>
    </location>
</feature>
<dbReference type="EMBL" id="JARTFS010000005">
    <property type="protein sequence ID" value="MED4401198.1"/>
    <property type="molecule type" value="Genomic_DNA"/>
</dbReference>
<keyword evidence="1 2" id="KW-0378">Hydrolase</keyword>
<keyword evidence="5" id="KW-1185">Reference proteome</keyword>
<evidence type="ECO:0000256" key="1">
    <source>
        <dbReference type="ARBA" id="ARBA00022801"/>
    </source>
</evidence>
<evidence type="ECO:0000256" key="2">
    <source>
        <dbReference type="HAMAP-Rule" id="MF_00457"/>
    </source>
</evidence>
<dbReference type="SMART" id="SM00849">
    <property type="entry name" value="Lactamase_B"/>
    <property type="match status" value="1"/>
</dbReference>
<evidence type="ECO:0000313" key="4">
    <source>
        <dbReference type="EMBL" id="MED4401198.1"/>
    </source>
</evidence>
<dbReference type="PANTHER" id="PTHR43546">
    <property type="entry name" value="UPF0173 METAL-DEPENDENT HYDROLASE MJ1163-RELATED"/>
    <property type="match status" value="1"/>
</dbReference>
<gene>
    <name evidence="4" type="ORF">P9271_07600</name>
</gene>
<comment type="similarity">
    <text evidence="2">Belongs to the UPF0173 family.</text>
</comment>
<dbReference type="Proteomes" id="UP001342826">
    <property type="component" value="Unassembled WGS sequence"/>
</dbReference>
<evidence type="ECO:0000313" key="5">
    <source>
        <dbReference type="Proteomes" id="UP001342826"/>
    </source>
</evidence>
<comment type="caution">
    <text evidence="4">The sequence shown here is derived from an EMBL/GenBank/DDBJ whole genome shotgun (WGS) entry which is preliminary data.</text>
</comment>
<dbReference type="InterPro" id="IPR001279">
    <property type="entry name" value="Metallo-B-lactamas"/>
</dbReference>
<dbReference type="Pfam" id="PF12706">
    <property type="entry name" value="Lactamase_B_2"/>
    <property type="match status" value="1"/>
</dbReference>
<dbReference type="RefSeq" id="WP_328015098.1">
    <property type="nucleotide sequence ID" value="NZ_JARTFS010000005.1"/>
</dbReference>
<reference evidence="4 5" key="1">
    <citation type="submission" date="2023-03" db="EMBL/GenBank/DDBJ databases">
        <title>Bacillus Genome Sequencing.</title>
        <authorList>
            <person name="Dunlap C."/>
        </authorList>
    </citation>
    <scope>NUCLEOTIDE SEQUENCE [LARGE SCALE GENOMIC DNA]</scope>
    <source>
        <strain evidence="4 5">NRS-1717</strain>
    </source>
</reference>
<dbReference type="InterPro" id="IPR036866">
    <property type="entry name" value="RibonucZ/Hydroxyglut_hydro"/>
</dbReference>
<dbReference type="SUPFAM" id="SSF56281">
    <property type="entry name" value="Metallo-hydrolase/oxidoreductase"/>
    <property type="match status" value="1"/>
</dbReference>
<dbReference type="InterPro" id="IPR050114">
    <property type="entry name" value="UPF0173_UPF0282_UlaG_hydrolase"/>
</dbReference>
<protein>
    <recommendedName>
        <fullName evidence="2">UPF0173 metal-dependent hydrolase P9271_07600</fullName>
    </recommendedName>
</protein>
<accession>A0ABU6NVN8</accession>
<proteinExistence type="inferred from homology"/>
<dbReference type="InterPro" id="IPR022877">
    <property type="entry name" value="UPF0173"/>
</dbReference>
<dbReference type="NCBIfam" id="NF001911">
    <property type="entry name" value="PRK00685.1"/>
    <property type="match status" value="1"/>
</dbReference>